<dbReference type="InterPro" id="IPR029057">
    <property type="entry name" value="PRTase-like"/>
</dbReference>
<reference evidence="8 9" key="1">
    <citation type="submission" date="2019-08" db="EMBL/GenBank/DDBJ databases">
        <title>Bacillus genomes from the desert of Cuatro Cienegas, Coahuila.</title>
        <authorList>
            <person name="Olmedo-Alvarez G."/>
        </authorList>
    </citation>
    <scope>NUCLEOTIDE SEQUENCE [LARGE SCALE GENOMIC DNA]</scope>
    <source>
        <strain evidence="8 9">CH40_1T</strain>
    </source>
</reference>
<dbReference type="NCBIfam" id="TIGR01744">
    <property type="entry name" value="XPRTase"/>
    <property type="match status" value="1"/>
</dbReference>
<evidence type="ECO:0000259" key="7">
    <source>
        <dbReference type="Pfam" id="PF00156"/>
    </source>
</evidence>
<keyword evidence="1 5" id="KW-0963">Cytoplasm</keyword>
<comment type="subunit">
    <text evidence="5">Homodimer.</text>
</comment>
<dbReference type="InterPro" id="IPR010079">
    <property type="entry name" value="Xanthine_PRibTrfase"/>
</dbReference>
<protein>
    <recommendedName>
        <fullName evidence="5 6">Xanthine phosphoribosyltransferase</fullName>
        <shortName evidence="5">XPRTase</shortName>
        <ecNumber evidence="5 6">2.4.2.22</ecNumber>
    </recommendedName>
</protein>
<keyword evidence="2 5" id="KW-0328">Glycosyltransferase</keyword>
<dbReference type="AlphaFoldDB" id="A0A5D4KGX6"/>
<dbReference type="CDD" id="cd06223">
    <property type="entry name" value="PRTases_typeI"/>
    <property type="match status" value="1"/>
</dbReference>
<evidence type="ECO:0000256" key="1">
    <source>
        <dbReference type="ARBA" id="ARBA00022490"/>
    </source>
</evidence>
<feature type="binding site" evidence="5">
    <location>
        <position position="156"/>
    </location>
    <ligand>
        <name>xanthine</name>
        <dbReference type="ChEBI" id="CHEBI:17712"/>
    </ligand>
</feature>
<dbReference type="HAMAP" id="MF_01184">
    <property type="entry name" value="XPRTase"/>
    <property type="match status" value="1"/>
</dbReference>
<evidence type="ECO:0000313" key="8">
    <source>
        <dbReference type="EMBL" id="TYR76517.1"/>
    </source>
</evidence>
<evidence type="ECO:0000256" key="5">
    <source>
        <dbReference type="HAMAP-Rule" id="MF_01184"/>
    </source>
</evidence>
<comment type="pathway">
    <text evidence="5">Purine metabolism; XMP biosynthesis via salvage pathway; XMP from xanthine: step 1/1.</text>
</comment>
<evidence type="ECO:0000313" key="9">
    <source>
        <dbReference type="Proteomes" id="UP000323317"/>
    </source>
</evidence>
<dbReference type="Proteomes" id="UP000323317">
    <property type="component" value="Unassembled WGS sequence"/>
</dbReference>
<feature type="binding site" evidence="5">
    <location>
        <begin position="128"/>
        <end position="132"/>
    </location>
    <ligand>
        <name>5-phospho-alpha-D-ribose 1-diphosphate</name>
        <dbReference type="ChEBI" id="CHEBI:58017"/>
    </ligand>
</feature>
<feature type="domain" description="Phosphoribosyltransferase" evidence="7">
    <location>
        <begin position="41"/>
        <end position="157"/>
    </location>
</feature>
<keyword evidence="3 5" id="KW-0808">Transferase</keyword>
<dbReference type="UniPathway" id="UPA00602">
    <property type="reaction ID" value="UER00658"/>
</dbReference>
<evidence type="ECO:0000256" key="3">
    <source>
        <dbReference type="ARBA" id="ARBA00022679"/>
    </source>
</evidence>
<organism evidence="8 9">
    <name type="scientific">Rossellomorea vietnamensis</name>
    <dbReference type="NCBI Taxonomy" id="218284"/>
    <lineage>
        <taxon>Bacteria</taxon>
        <taxon>Bacillati</taxon>
        <taxon>Bacillota</taxon>
        <taxon>Bacilli</taxon>
        <taxon>Bacillales</taxon>
        <taxon>Bacillaceae</taxon>
        <taxon>Rossellomorea</taxon>
    </lineage>
</organism>
<evidence type="ECO:0000256" key="4">
    <source>
        <dbReference type="ARBA" id="ARBA00022726"/>
    </source>
</evidence>
<dbReference type="RefSeq" id="WP_148946005.1">
    <property type="nucleotide sequence ID" value="NZ_VTEH01000003.1"/>
</dbReference>
<feature type="binding site" evidence="5">
    <location>
        <position position="20"/>
    </location>
    <ligand>
        <name>xanthine</name>
        <dbReference type="ChEBI" id="CHEBI:17712"/>
    </ligand>
</feature>
<dbReference type="EC" id="2.4.2.22" evidence="5 6"/>
<dbReference type="SUPFAM" id="SSF53271">
    <property type="entry name" value="PRTase-like"/>
    <property type="match status" value="1"/>
</dbReference>
<dbReference type="GO" id="GO:0006166">
    <property type="term" value="P:purine ribonucleoside salvage"/>
    <property type="evidence" value="ECO:0007669"/>
    <property type="project" value="UniProtKB-KW"/>
</dbReference>
<dbReference type="GO" id="GO:0000310">
    <property type="term" value="F:xanthine phosphoribosyltransferase activity"/>
    <property type="evidence" value="ECO:0007669"/>
    <property type="project" value="UniProtKB-UniRule"/>
</dbReference>
<accession>A0A5D4KGX6</accession>
<evidence type="ECO:0000256" key="6">
    <source>
        <dbReference type="NCBIfam" id="TIGR01744"/>
    </source>
</evidence>
<sequence length="194" mass="21116">MKKLEEKIIKEGSVLSDSVLKVDSFLNHQVDPFLMKEIGEEFSRLFADEGITKIVTLESSGIAPAVMAALTMNVPLVFARKRKSLTLTEDLLTAEVYSFTKEETNTITVSKKYIDNNDTVLIIDDFLANGQAAEGLINIISQTGASIAGIGIVIEKAFQDGGKLLREKGYKVESLASLQSLSGRKVVFAEEALA</sequence>
<proteinExistence type="inferred from homology"/>
<dbReference type="PANTHER" id="PTHR43864">
    <property type="entry name" value="HYPOXANTHINE/GUANINE PHOSPHORIBOSYLTRANSFERASE"/>
    <property type="match status" value="1"/>
</dbReference>
<comment type="function">
    <text evidence="5">Converts the preformed base xanthine, a product of nucleic acid breakdown, to xanthosine 5'-monophosphate (XMP), so it can be reused for RNA or DNA synthesis.</text>
</comment>
<feature type="binding site" evidence="5">
    <location>
        <position position="27"/>
    </location>
    <ligand>
        <name>xanthine</name>
        <dbReference type="ChEBI" id="CHEBI:17712"/>
    </ligand>
</feature>
<name>A0A5D4KGX6_9BACI</name>
<dbReference type="PANTHER" id="PTHR43864:SF1">
    <property type="entry name" value="XANTHINE PHOSPHORIBOSYLTRANSFERASE"/>
    <property type="match status" value="1"/>
</dbReference>
<dbReference type="Pfam" id="PF00156">
    <property type="entry name" value="Pribosyltran"/>
    <property type="match status" value="1"/>
</dbReference>
<dbReference type="EMBL" id="VTEH01000003">
    <property type="protein sequence ID" value="TYR76517.1"/>
    <property type="molecule type" value="Genomic_DNA"/>
</dbReference>
<gene>
    <name evidence="5" type="primary">xpt</name>
    <name evidence="8" type="ORF">FZC79_06445</name>
</gene>
<comment type="similarity">
    <text evidence="5">Belongs to the purine/pyrimidine phosphoribosyltransferase family. Xpt subfamily.</text>
</comment>
<comment type="caution">
    <text evidence="8">The sequence shown here is derived from an EMBL/GenBank/DDBJ whole genome shotgun (WGS) entry which is preliminary data.</text>
</comment>
<comment type="subcellular location">
    <subcellularLocation>
        <location evidence="5">Cytoplasm</location>
    </subcellularLocation>
</comment>
<keyword evidence="4 5" id="KW-0660">Purine salvage</keyword>
<dbReference type="Gene3D" id="3.40.50.2020">
    <property type="match status" value="1"/>
</dbReference>
<dbReference type="GO" id="GO:0032265">
    <property type="term" value="P:XMP salvage"/>
    <property type="evidence" value="ECO:0007669"/>
    <property type="project" value="UniProtKB-UniRule"/>
</dbReference>
<dbReference type="InterPro" id="IPR050118">
    <property type="entry name" value="Pur/Pyrimidine_PRTase"/>
</dbReference>
<dbReference type="GO" id="GO:0005737">
    <property type="term" value="C:cytoplasm"/>
    <property type="evidence" value="ECO:0007669"/>
    <property type="project" value="UniProtKB-SubCell"/>
</dbReference>
<comment type="catalytic activity">
    <reaction evidence="5">
        <text>XMP + diphosphate = xanthine + 5-phospho-alpha-D-ribose 1-diphosphate</text>
        <dbReference type="Rhea" id="RHEA:10800"/>
        <dbReference type="ChEBI" id="CHEBI:17712"/>
        <dbReference type="ChEBI" id="CHEBI:33019"/>
        <dbReference type="ChEBI" id="CHEBI:57464"/>
        <dbReference type="ChEBI" id="CHEBI:58017"/>
        <dbReference type="EC" id="2.4.2.22"/>
    </reaction>
</comment>
<evidence type="ECO:0000256" key="2">
    <source>
        <dbReference type="ARBA" id="ARBA00022676"/>
    </source>
</evidence>
<dbReference type="GO" id="GO:0046110">
    <property type="term" value="P:xanthine metabolic process"/>
    <property type="evidence" value="ECO:0007669"/>
    <property type="project" value="UniProtKB-UniRule"/>
</dbReference>
<dbReference type="NCBIfam" id="NF006671">
    <property type="entry name" value="PRK09219.1"/>
    <property type="match status" value="1"/>
</dbReference>
<dbReference type="InterPro" id="IPR000836">
    <property type="entry name" value="PRTase_dom"/>
</dbReference>